<accession>A0A6J5S6R9</accession>
<proteinExistence type="predicted"/>
<gene>
    <name evidence="1" type="ORF">UFOVP1387_53</name>
</gene>
<feature type="non-terminal residue" evidence="1">
    <location>
        <position position="40"/>
    </location>
</feature>
<sequence length="40" mass="4420">MTIAYSSRRQAEIASLDADERSWYEEAIAAGACHEDAMEA</sequence>
<organism evidence="1">
    <name type="scientific">uncultured Caudovirales phage</name>
    <dbReference type="NCBI Taxonomy" id="2100421"/>
    <lineage>
        <taxon>Viruses</taxon>
        <taxon>Duplodnaviria</taxon>
        <taxon>Heunggongvirae</taxon>
        <taxon>Uroviricota</taxon>
        <taxon>Caudoviricetes</taxon>
        <taxon>Peduoviridae</taxon>
        <taxon>Maltschvirus</taxon>
        <taxon>Maltschvirus maltsch</taxon>
    </lineage>
</organism>
<evidence type="ECO:0000313" key="1">
    <source>
        <dbReference type="EMBL" id="CAB4204229.1"/>
    </source>
</evidence>
<name>A0A6J5S6R9_9CAUD</name>
<protein>
    <submittedName>
        <fullName evidence="1">Uncharacterized protein</fullName>
    </submittedName>
</protein>
<reference evidence="1" key="1">
    <citation type="submission" date="2020-05" db="EMBL/GenBank/DDBJ databases">
        <authorList>
            <person name="Chiriac C."/>
            <person name="Salcher M."/>
            <person name="Ghai R."/>
            <person name="Kavagutti S V."/>
        </authorList>
    </citation>
    <scope>NUCLEOTIDE SEQUENCE</scope>
</reference>
<dbReference type="EMBL" id="LR797337">
    <property type="protein sequence ID" value="CAB4204229.1"/>
    <property type="molecule type" value="Genomic_DNA"/>
</dbReference>